<protein>
    <submittedName>
        <fullName evidence="2">Uncharacterized protein</fullName>
    </submittedName>
</protein>
<proteinExistence type="predicted"/>
<accession>A0A0C3DY21</accession>
<evidence type="ECO:0000313" key="3">
    <source>
        <dbReference type="Proteomes" id="UP000053989"/>
    </source>
</evidence>
<organism evidence="2 3">
    <name type="scientific">Scleroderma citrinum Foug A</name>
    <dbReference type="NCBI Taxonomy" id="1036808"/>
    <lineage>
        <taxon>Eukaryota</taxon>
        <taxon>Fungi</taxon>
        <taxon>Dikarya</taxon>
        <taxon>Basidiomycota</taxon>
        <taxon>Agaricomycotina</taxon>
        <taxon>Agaricomycetes</taxon>
        <taxon>Agaricomycetidae</taxon>
        <taxon>Boletales</taxon>
        <taxon>Sclerodermatineae</taxon>
        <taxon>Sclerodermataceae</taxon>
        <taxon>Scleroderma</taxon>
    </lineage>
</organism>
<keyword evidence="3" id="KW-1185">Reference proteome</keyword>
<reference evidence="2 3" key="1">
    <citation type="submission" date="2014-04" db="EMBL/GenBank/DDBJ databases">
        <authorList>
            <consortium name="DOE Joint Genome Institute"/>
            <person name="Kuo A."/>
            <person name="Kohler A."/>
            <person name="Nagy L.G."/>
            <person name="Floudas D."/>
            <person name="Copeland A."/>
            <person name="Barry K.W."/>
            <person name="Cichocki N."/>
            <person name="Veneault-Fourrey C."/>
            <person name="LaButti K."/>
            <person name="Lindquist E.A."/>
            <person name="Lipzen A."/>
            <person name="Lundell T."/>
            <person name="Morin E."/>
            <person name="Murat C."/>
            <person name="Sun H."/>
            <person name="Tunlid A."/>
            <person name="Henrissat B."/>
            <person name="Grigoriev I.V."/>
            <person name="Hibbett D.S."/>
            <person name="Martin F."/>
            <person name="Nordberg H.P."/>
            <person name="Cantor M.N."/>
            <person name="Hua S.X."/>
        </authorList>
    </citation>
    <scope>NUCLEOTIDE SEQUENCE [LARGE SCALE GENOMIC DNA]</scope>
    <source>
        <strain evidence="2 3">Foug A</strain>
    </source>
</reference>
<dbReference type="EMBL" id="KN822058">
    <property type="protein sequence ID" value="KIM60796.1"/>
    <property type="molecule type" value="Genomic_DNA"/>
</dbReference>
<reference evidence="3" key="2">
    <citation type="submission" date="2015-01" db="EMBL/GenBank/DDBJ databases">
        <title>Evolutionary Origins and Diversification of the Mycorrhizal Mutualists.</title>
        <authorList>
            <consortium name="DOE Joint Genome Institute"/>
            <consortium name="Mycorrhizal Genomics Consortium"/>
            <person name="Kohler A."/>
            <person name="Kuo A."/>
            <person name="Nagy L.G."/>
            <person name="Floudas D."/>
            <person name="Copeland A."/>
            <person name="Barry K.W."/>
            <person name="Cichocki N."/>
            <person name="Veneault-Fourrey C."/>
            <person name="LaButti K."/>
            <person name="Lindquist E.A."/>
            <person name="Lipzen A."/>
            <person name="Lundell T."/>
            <person name="Morin E."/>
            <person name="Murat C."/>
            <person name="Riley R."/>
            <person name="Ohm R."/>
            <person name="Sun H."/>
            <person name="Tunlid A."/>
            <person name="Henrissat B."/>
            <person name="Grigoriev I.V."/>
            <person name="Hibbett D.S."/>
            <person name="Martin F."/>
        </authorList>
    </citation>
    <scope>NUCLEOTIDE SEQUENCE [LARGE SCALE GENOMIC DNA]</scope>
    <source>
        <strain evidence="3">Foug A</strain>
    </source>
</reference>
<dbReference type="InParanoid" id="A0A0C3DY21"/>
<evidence type="ECO:0000313" key="2">
    <source>
        <dbReference type="EMBL" id="KIM60796.1"/>
    </source>
</evidence>
<sequence>MTLRLPRPMCGEATTYPGKRGRTGLAPGGSVDIATPLYRIVSDLRPIDSGPKKEYSSPHFGHTNDTLSSPSPLAAVCLLSNSFEPRFKSSGGSHYQGRCGWLAIVADSGRRSHSLGLGVYTPRIQAAGLEQSLIRAWPT</sequence>
<gene>
    <name evidence="2" type="ORF">SCLCIDRAFT_1216508</name>
</gene>
<feature type="region of interest" description="Disordered" evidence="1">
    <location>
        <begin position="1"/>
        <end position="24"/>
    </location>
</feature>
<evidence type="ECO:0000256" key="1">
    <source>
        <dbReference type="SAM" id="MobiDB-lite"/>
    </source>
</evidence>
<dbReference type="Proteomes" id="UP000053989">
    <property type="component" value="Unassembled WGS sequence"/>
</dbReference>
<name>A0A0C3DY21_9AGAM</name>
<dbReference type="HOGENOM" id="CLU_1846299_0_0_1"/>
<dbReference type="AlphaFoldDB" id="A0A0C3DY21"/>